<dbReference type="Pfam" id="PF01243">
    <property type="entry name" value="PNPOx_N"/>
    <property type="match status" value="1"/>
</dbReference>
<feature type="binding site" evidence="6">
    <location>
        <position position="106"/>
    </location>
    <ligand>
        <name>substrate</name>
    </ligand>
</feature>
<evidence type="ECO:0000256" key="5">
    <source>
        <dbReference type="ARBA" id="ARBA00023096"/>
    </source>
</evidence>
<dbReference type="EMBL" id="JAWXYB010000018">
    <property type="protein sequence ID" value="MDX5930163.1"/>
    <property type="molecule type" value="Genomic_DNA"/>
</dbReference>
<gene>
    <name evidence="6 10" type="primary">pdxH</name>
    <name evidence="10" type="ORF">SIL87_05200</name>
</gene>
<feature type="binding site" evidence="6">
    <location>
        <position position="110"/>
    </location>
    <ligand>
        <name>substrate</name>
    </ligand>
</feature>
<dbReference type="Gene3D" id="2.30.110.10">
    <property type="entry name" value="Electron Transport, Fmn-binding Protein, Chain A"/>
    <property type="match status" value="1"/>
</dbReference>
<dbReference type="RefSeq" id="WP_319613126.1">
    <property type="nucleotide sequence ID" value="NZ_JAWXYB010000018.1"/>
</dbReference>
<comment type="function">
    <text evidence="6">Catalyzes the oxidation of either pyridoxine 5'-phosphate (PNP) or pyridoxamine 5'-phosphate (PMP) into pyridoxal 5'-phosphate (PLP).</text>
</comment>
<dbReference type="NCBIfam" id="NF004231">
    <property type="entry name" value="PRK05679.1"/>
    <property type="match status" value="1"/>
</dbReference>
<evidence type="ECO:0000256" key="6">
    <source>
        <dbReference type="HAMAP-Rule" id="MF_01629"/>
    </source>
</evidence>
<reference evidence="10 11" key="1">
    <citation type="submission" date="2023-11" db="EMBL/GenBank/DDBJ databases">
        <title>MicrobeMod: A computational toolkit for identifying prokaryotic methylation and restriction-modification with nanopore sequencing.</title>
        <authorList>
            <person name="Crits-Christoph A."/>
            <person name="Kang S.C."/>
            <person name="Lee H."/>
            <person name="Ostrov N."/>
        </authorList>
    </citation>
    <scope>NUCLEOTIDE SEQUENCE [LARGE SCALE GENOMIC DNA]</scope>
    <source>
        <strain evidence="10 11">DSMZ 700</strain>
    </source>
</reference>
<dbReference type="GO" id="GO:0010181">
    <property type="term" value="F:FMN binding"/>
    <property type="evidence" value="ECO:0007669"/>
    <property type="project" value="UniProtKB-UniRule"/>
</dbReference>
<comment type="catalytic activity">
    <reaction evidence="6">
        <text>pyridoxamine 5'-phosphate + O2 + H2O = pyridoxal 5'-phosphate + H2O2 + NH4(+)</text>
        <dbReference type="Rhea" id="RHEA:15817"/>
        <dbReference type="ChEBI" id="CHEBI:15377"/>
        <dbReference type="ChEBI" id="CHEBI:15379"/>
        <dbReference type="ChEBI" id="CHEBI:16240"/>
        <dbReference type="ChEBI" id="CHEBI:28938"/>
        <dbReference type="ChEBI" id="CHEBI:58451"/>
        <dbReference type="ChEBI" id="CHEBI:597326"/>
        <dbReference type="EC" id="1.4.3.5"/>
    </reaction>
</comment>
<dbReference type="InterPro" id="IPR000659">
    <property type="entry name" value="Pyridox_Oxase"/>
</dbReference>
<comment type="pathway">
    <text evidence="6">Cofactor metabolism; pyridoxal 5'-phosphate salvage; pyridoxal 5'-phosphate from pyridoxine 5'-phosphate: step 1/1.</text>
</comment>
<feature type="binding site" evidence="6 7">
    <location>
        <position position="88"/>
    </location>
    <ligand>
        <name>FMN</name>
        <dbReference type="ChEBI" id="CHEBI:58210"/>
    </ligand>
</feature>
<dbReference type="NCBIfam" id="TIGR00558">
    <property type="entry name" value="pdxH"/>
    <property type="match status" value="1"/>
</dbReference>
<evidence type="ECO:0000256" key="2">
    <source>
        <dbReference type="ARBA" id="ARBA00022630"/>
    </source>
</evidence>
<dbReference type="InterPro" id="IPR019576">
    <property type="entry name" value="Pyridoxamine_oxidase_dimer_C"/>
</dbReference>
<sequence>MIDITANPFDIFAIWMADAEATEPNDPNAMTVATSTPAGHPSARIVLLKSWDRNGFVFYTNLESRKSGEIAANPHVALLFHWKSRRRQIRIEGTAAQVGDAEADAYFQTRPRPSRIGAWASDQSRPLPDRALLEQRLAAATARYAEGDVPRPPHWSGWQVTPTAIEFWEDREYRLHDRARFTRTGTRIGTEWTATRLYP</sequence>
<dbReference type="Proteomes" id="UP001279553">
    <property type="component" value="Unassembled WGS sequence"/>
</dbReference>
<proteinExistence type="inferred from homology"/>
<evidence type="ECO:0000259" key="8">
    <source>
        <dbReference type="Pfam" id="PF01243"/>
    </source>
</evidence>
<feature type="binding site" evidence="6 7">
    <location>
        <position position="168"/>
    </location>
    <ligand>
        <name>FMN</name>
        <dbReference type="ChEBI" id="CHEBI:58210"/>
    </ligand>
</feature>
<comment type="catalytic activity">
    <reaction evidence="6">
        <text>pyridoxine 5'-phosphate + O2 = pyridoxal 5'-phosphate + H2O2</text>
        <dbReference type="Rhea" id="RHEA:15149"/>
        <dbReference type="ChEBI" id="CHEBI:15379"/>
        <dbReference type="ChEBI" id="CHEBI:16240"/>
        <dbReference type="ChEBI" id="CHEBI:58589"/>
        <dbReference type="ChEBI" id="CHEBI:597326"/>
        <dbReference type="EC" id="1.4.3.5"/>
    </reaction>
</comment>
<comment type="pathway">
    <text evidence="6">Cofactor metabolism; pyridoxal 5'-phosphate salvage; pyridoxal 5'-phosphate from pyridoxamine 5'-phosphate: step 1/1.</text>
</comment>
<dbReference type="HAMAP" id="MF_01629">
    <property type="entry name" value="PdxH"/>
    <property type="match status" value="1"/>
</dbReference>
<dbReference type="GO" id="GO:0008615">
    <property type="term" value="P:pyridoxine biosynthetic process"/>
    <property type="evidence" value="ECO:0007669"/>
    <property type="project" value="UniProtKB-UniRule"/>
</dbReference>
<comment type="caution">
    <text evidence="10">The sequence shown here is derived from an EMBL/GenBank/DDBJ whole genome shotgun (WGS) entry which is preliminary data.</text>
</comment>
<dbReference type="PIRSF" id="PIRSF000190">
    <property type="entry name" value="Pyd_amn-ph_oxd"/>
    <property type="match status" value="1"/>
</dbReference>
<dbReference type="InterPro" id="IPR019740">
    <property type="entry name" value="Pyridox_Oxase_CS"/>
</dbReference>
<dbReference type="InterPro" id="IPR011576">
    <property type="entry name" value="Pyridox_Oxase_N"/>
</dbReference>
<comment type="similarity">
    <text evidence="1 6">Belongs to the pyridoxamine 5'-phosphate oxidase family.</text>
</comment>
<dbReference type="AlphaFoldDB" id="A0AAW9DM81"/>
<evidence type="ECO:0000256" key="1">
    <source>
        <dbReference type="ARBA" id="ARBA00007301"/>
    </source>
</evidence>
<feature type="binding site" evidence="6">
    <location>
        <begin position="174"/>
        <end position="176"/>
    </location>
    <ligand>
        <name>substrate</name>
    </ligand>
</feature>
<comment type="subunit">
    <text evidence="6">Homodimer.</text>
</comment>
<feature type="binding site" evidence="6 7">
    <location>
        <position position="178"/>
    </location>
    <ligand>
        <name>FMN</name>
        <dbReference type="ChEBI" id="CHEBI:58210"/>
    </ligand>
</feature>
<feature type="binding site" evidence="6 7">
    <location>
        <begin position="123"/>
        <end position="124"/>
    </location>
    <ligand>
        <name>FMN</name>
        <dbReference type="ChEBI" id="CHEBI:58210"/>
    </ligand>
</feature>
<evidence type="ECO:0000313" key="11">
    <source>
        <dbReference type="Proteomes" id="UP001279553"/>
    </source>
</evidence>
<feature type="binding site" evidence="6 7">
    <location>
        <begin position="44"/>
        <end position="49"/>
    </location>
    <ligand>
        <name>FMN</name>
        <dbReference type="ChEBI" id="CHEBI:58210"/>
    </ligand>
</feature>
<evidence type="ECO:0000256" key="7">
    <source>
        <dbReference type="PIRSR" id="PIRSR000190-2"/>
    </source>
</evidence>
<accession>A0AAW9DM81</accession>
<dbReference type="PROSITE" id="PS01064">
    <property type="entry name" value="PYRIDOX_OXIDASE"/>
    <property type="match status" value="1"/>
</dbReference>
<feature type="binding site" evidence="6 7">
    <location>
        <position position="66"/>
    </location>
    <ligand>
        <name>FMN</name>
        <dbReference type="ChEBI" id="CHEBI:58210"/>
    </ligand>
</feature>
<evidence type="ECO:0000256" key="3">
    <source>
        <dbReference type="ARBA" id="ARBA00022643"/>
    </source>
</evidence>
<dbReference type="PANTHER" id="PTHR10851">
    <property type="entry name" value="PYRIDOXINE-5-PHOSPHATE OXIDASE"/>
    <property type="match status" value="1"/>
</dbReference>
<keyword evidence="3 6" id="KW-0288">FMN</keyword>
<keyword evidence="11" id="KW-1185">Reference proteome</keyword>
<dbReference type="EC" id="1.4.3.5" evidence="6"/>
<keyword evidence="5 6" id="KW-0664">Pyridoxine biosynthesis</keyword>
<organism evidence="10 11">
    <name type="scientific">Acidiphilium acidophilum</name>
    <name type="common">Thiobacillus acidophilus</name>
    <dbReference type="NCBI Taxonomy" id="76588"/>
    <lineage>
        <taxon>Bacteria</taxon>
        <taxon>Pseudomonadati</taxon>
        <taxon>Pseudomonadota</taxon>
        <taxon>Alphaproteobacteria</taxon>
        <taxon>Acetobacterales</taxon>
        <taxon>Acidocellaceae</taxon>
        <taxon>Acidiphilium</taxon>
    </lineage>
</organism>
<evidence type="ECO:0000259" key="9">
    <source>
        <dbReference type="Pfam" id="PF10590"/>
    </source>
</evidence>
<dbReference type="Pfam" id="PF10590">
    <property type="entry name" value="PNP_phzG_C"/>
    <property type="match status" value="1"/>
</dbReference>
<keyword evidence="2 6" id="KW-0285">Flavoprotein</keyword>
<dbReference type="InterPro" id="IPR012349">
    <property type="entry name" value="Split_barrel_FMN-bd"/>
</dbReference>
<feature type="domain" description="Pyridoxamine 5'-phosphate oxidase N-terminal" evidence="8">
    <location>
        <begin position="21"/>
        <end position="140"/>
    </location>
</feature>
<dbReference type="GO" id="GO:0004733">
    <property type="term" value="F:pyridoxamine phosphate oxidase activity"/>
    <property type="evidence" value="ECO:0007669"/>
    <property type="project" value="UniProtKB-UniRule"/>
</dbReference>
<feature type="binding site" evidence="6">
    <location>
        <position position="49"/>
    </location>
    <ligand>
        <name>substrate</name>
    </ligand>
</feature>
<dbReference type="PANTHER" id="PTHR10851:SF0">
    <property type="entry name" value="PYRIDOXINE-5'-PHOSPHATE OXIDASE"/>
    <property type="match status" value="1"/>
</dbReference>
<evidence type="ECO:0000313" key="10">
    <source>
        <dbReference type="EMBL" id="MDX5930163.1"/>
    </source>
</evidence>
<comment type="cofactor">
    <cofactor evidence="6 7">
        <name>FMN</name>
        <dbReference type="ChEBI" id="CHEBI:58210"/>
    </cofactor>
    <text evidence="6 7">Binds 1 FMN per subunit.</text>
</comment>
<protein>
    <recommendedName>
        <fullName evidence="6">Pyridoxine/pyridoxamine 5'-phosphate oxidase</fullName>
        <ecNumber evidence="6">1.4.3.5</ecNumber>
    </recommendedName>
    <alternativeName>
        <fullName evidence="6">PNP/PMP oxidase</fullName>
        <shortName evidence="6">PNPOx</shortName>
    </alternativeName>
    <alternativeName>
        <fullName evidence="6">Pyridoxal 5'-phosphate synthase</fullName>
    </alternativeName>
</protein>
<feature type="binding site" evidence="6 7">
    <location>
        <position position="65"/>
    </location>
    <ligand>
        <name>FMN</name>
        <dbReference type="ChEBI" id="CHEBI:58210"/>
    </ligand>
</feature>
<dbReference type="SUPFAM" id="SSF50475">
    <property type="entry name" value="FMN-binding split barrel"/>
    <property type="match status" value="1"/>
</dbReference>
<feature type="binding site" evidence="6">
    <location>
        <position position="114"/>
    </location>
    <ligand>
        <name>substrate</name>
    </ligand>
</feature>
<evidence type="ECO:0000256" key="4">
    <source>
        <dbReference type="ARBA" id="ARBA00023002"/>
    </source>
</evidence>
<feature type="binding site" evidence="6 7">
    <location>
        <begin position="59"/>
        <end position="60"/>
    </location>
    <ligand>
        <name>FMN</name>
        <dbReference type="ChEBI" id="CHEBI:58210"/>
    </ligand>
</feature>
<name>A0AAW9DM81_ACIAO</name>
<keyword evidence="4 6" id="KW-0560">Oxidoreductase</keyword>
<feature type="domain" description="Pyridoxine 5'-phosphate oxidase dimerisation C-terminal" evidence="9">
    <location>
        <begin position="155"/>
        <end position="199"/>
    </location>
</feature>